<organism evidence="1">
    <name type="scientific">marine sediment metagenome</name>
    <dbReference type="NCBI Taxonomy" id="412755"/>
    <lineage>
        <taxon>unclassified sequences</taxon>
        <taxon>metagenomes</taxon>
        <taxon>ecological metagenomes</taxon>
    </lineage>
</organism>
<dbReference type="AlphaFoldDB" id="A0A0F8ZID0"/>
<gene>
    <name evidence="1" type="ORF">LCGC14_3031600</name>
</gene>
<protein>
    <submittedName>
        <fullName evidence="1">Uncharacterized protein</fullName>
    </submittedName>
</protein>
<dbReference type="EMBL" id="LAZR01063327">
    <property type="protein sequence ID" value="KKK59716.1"/>
    <property type="molecule type" value="Genomic_DNA"/>
</dbReference>
<feature type="non-terminal residue" evidence="1">
    <location>
        <position position="283"/>
    </location>
</feature>
<comment type="caution">
    <text evidence="1">The sequence shown here is derived from an EMBL/GenBank/DDBJ whole genome shotgun (WGS) entry which is preliminary data.</text>
</comment>
<proteinExistence type="predicted"/>
<accession>A0A0F8ZID0</accession>
<sequence>MPTFNANTLPSSTGFDLGSAAQRWDAFLQQLNVSDLATFTGTTTFGLWNGIRVVDGVKFTTAQLAITDAANVLNPVWIPLGQDDGGSFIEPTEVAVFDWRVNNIQSGDFRSRIRINASRIVSQTPSGNAALVDLAQTLTGTPTAAVTDWGLRINTAPNHAGSFGSEFSTFSSFTRMANTGVTPPTVWGQEIQISKLTGIADSAMIGMDITMQKVPALGAGDNRALGLFSDDGVIANVTRAGTALRIGGNKGWTNAINYLDTDGTTVLFRIDQFGNVGIGKAPG</sequence>
<reference evidence="1" key="1">
    <citation type="journal article" date="2015" name="Nature">
        <title>Complex archaea that bridge the gap between prokaryotes and eukaryotes.</title>
        <authorList>
            <person name="Spang A."/>
            <person name="Saw J.H."/>
            <person name="Jorgensen S.L."/>
            <person name="Zaremba-Niedzwiedzka K."/>
            <person name="Martijn J."/>
            <person name="Lind A.E."/>
            <person name="van Eijk R."/>
            <person name="Schleper C."/>
            <person name="Guy L."/>
            <person name="Ettema T.J."/>
        </authorList>
    </citation>
    <scope>NUCLEOTIDE SEQUENCE</scope>
</reference>
<evidence type="ECO:0000313" key="1">
    <source>
        <dbReference type="EMBL" id="KKK59716.1"/>
    </source>
</evidence>
<name>A0A0F8ZID0_9ZZZZ</name>